<dbReference type="EMBL" id="JAKIJS010000005">
    <property type="protein sequence ID" value="MCF6139521.1"/>
    <property type="molecule type" value="Genomic_DNA"/>
</dbReference>
<dbReference type="Gene3D" id="3.30.420.40">
    <property type="match status" value="2"/>
</dbReference>
<dbReference type="InterPro" id="IPR043129">
    <property type="entry name" value="ATPase_NBD"/>
</dbReference>
<dbReference type="EC" id="2.3.1.234" evidence="2"/>
<dbReference type="GO" id="GO:0061711">
    <property type="term" value="F:tRNA N(6)-L-threonylcarbamoyladenine synthase activity"/>
    <property type="evidence" value="ECO:0007669"/>
    <property type="project" value="UniProtKB-EC"/>
</dbReference>
<dbReference type="RefSeq" id="WP_236338773.1">
    <property type="nucleotide sequence ID" value="NZ_JAKIJS010000005.1"/>
</dbReference>
<evidence type="ECO:0000259" key="1">
    <source>
        <dbReference type="Pfam" id="PF00814"/>
    </source>
</evidence>
<dbReference type="InterPro" id="IPR022496">
    <property type="entry name" value="T6A_TsaB"/>
</dbReference>
<organism evidence="2 3">
    <name type="scientific">Pseudalkalibacillus berkeleyi</name>
    <dbReference type="NCBI Taxonomy" id="1069813"/>
    <lineage>
        <taxon>Bacteria</taxon>
        <taxon>Bacillati</taxon>
        <taxon>Bacillota</taxon>
        <taxon>Bacilli</taxon>
        <taxon>Bacillales</taxon>
        <taxon>Fictibacillaceae</taxon>
        <taxon>Pseudalkalibacillus</taxon>
    </lineage>
</organism>
<evidence type="ECO:0000313" key="3">
    <source>
        <dbReference type="Proteomes" id="UP001649381"/>
    </source>
</evidence>
<gene>
    <name evidence="2" type="primary">tsaB</name>
    <name evidence="2" type="ORF">L2716_17535</name>
</gene>
<dbReference type="SUPFAM" id="SSF53067">
    <property type="entry name" value="Actin-like ATPase domain"/>
    <property type="match status" value="2"/>
</dbReference>
<dbReference type="PANTHER" id="PTHR11735">
    <property type="entry name" value="TRNA N6-ADENOSINE THREONYLCARBAMOYLTRANSFERASE"/>
    <property type="match status" value="1"/>
</dbReference>
<protein>
    <submittedName>
        <fullName evidence="2">tRNA (Adenosine(37)-N6)-threonylcarbamoyltransferase complex dimerization subunit type 1 TsaB</fullName>
        <ecNumber evidence="2">2.3.1.234</ecNumber>
    </submittedName>
</protein>
<accession>A0ABS9H6I5</accession>
<keyword evidence="2" id="KW-0808">Transferase</keyword>
<dbReference type="PANTHER" id="PTHR11735:SF11">
    <property type="entry name" value="TRNA THREONYLCARBAMOYLADENOSINE BIOSYNTHESIS PROTEIN TSAB"/>
    <property type="match status" value="1"/>
</dbReference>
<keyword evidence="2" id="KW-0012">Acyltransferase</keyword>
<comment type="caution">
    <text evidence="2">The sequence shown here is derived from an EMBL/GenBank/DDBJ whole genome shotgun (WGS) entry which is preliminary data.</text>
</comment>
<name>A0ABS9H6I5_9BACL</name>
<dbReference type="Proteomes" id="UP001649381">
    <property type="component" value="Unassembled WGS sequence"/>
</dbReference>
<evidence type="ECO:0000313" key="2">
    <source>
        <dbReference type="EMBL" id="MCF6139521.1"/>
    </source>
</evidence>
<reference evidence="2 3" key="1">
    <citation type="submission" date="2022-01" db="EMBL/GenBank/DDBJ databases">
        <title>Alkalihalobacillus sp. EGI L200015, a novel bacterium isolated from a salt lake sediment.</title>
        <authorList>
            <person name="Gao L."/>
            <person name="Fang B.-Z."/>
            <person name="Li W.-J."/>
        </authorList>
    </citation>
    <scope>NUCLEOTIDE SEQUENCE [LARGE SCALE GENOMIC DNA]</scope>
    <source>
        <strain evidence="2 3">KCTC 12718</strain>
    </source>
</reference>
<feature type="domain" description="Gcp-like" evidence="1">
    <location>
        <begin position="30"/>
        <end position="224"/>
    </location>
</feature>
<proteinExistence type="predicted"/>
<dbReference type="Pfam" id="PF00814">
    <property type="entry name" value="TsaD"/>
    <property type="match status" value="1"/>
</dbReference>
<dbReference type="CDD" id="cd24032">
    <property type="entry name" value="ASKHA_NBD_TsaB"/>
    <property type="match status" value="1"/>
</dbReference>
<sequence>MKALAIDTSNLVMGVSVIVDDRIVGELTTNMKKNHSVRLMPAIENLLQEVDVKPNELDKIIVAKGPGSYTGVRIGVSVAKTMAWSLNIPVTGVSSLEVVARNGKYFDGLVCPLFDGRRGQIYTGLYGNIDGVFQMVQEERIIQLTDWIDILKEDAKRVLFLGNDLPLHQEKIVELMGDKAIFGQIADHNPRSSELAALGVSRENEDPHAFTPSYLQLAEAEAKWIANQKK</sequence>
<keyword evidence="3" id="KW-1185">Reference proteome</keyword>
<dbReference type="InterPro" id="IPR000905">
    <property type="entry name" value="Gcp-like_dom"/>
</dbReference>
<dbReference type="NCBIfam" id="TIGR03725">
    <property type="entry name" value="T6A_YeaZ"/>
    <property type="match status" value="1"/>
</dbReference>